<dbReference type="EMBL" id="BPLR01002083">
    <property type="protein sequence ID" value="GIX69787.1"/>
    <property type="molecule type" value="Genomic_DNA"/>
</dbReference>
<proteinExistence type="predicted"/>
<dbReference type="Proteomes" id="UP001054945">
    <property type="component" value="Unassembled WGS sequence"/>
</dbReference>
<dbReference type="AlphaFoldDB" id="A0AAV4MBD9"/>
<gene>
    <name evidence="1" type="ORF">CEXT_438161</name>
</gene>
<keyword evidence="2" id="KW-1185">Reference proteome</keyword>
<comment type="caution">
    <text evidence="1">The sequence shown here is derived from an EMBL/GenBank/DDBJ whole genome shotgun (WGS) entry which is preliminary data.</text>
</comment>
<reference evidence="1 2" key="1">
    <citation type="submission" date="2021-06" db="EMBL/GenBank/DDBJ databases">
        <title>Caerostris extrusa draft genome.</title>
        <authorList>
            <person name="Kono N."/>
            <person name="Arakawa K."/>
        </authorList>
    </citation>
    <scope>NUCLEOTIDE SEQUENCE [LARGE SCALE GENOMIC DNA]</scope>
</reference>
<evidence type="ECO:0000313" key="2">
    <source>
        <dbReference type="Proteomes" id="UP001054945"/>
    </source>
</evidence>
<name>A0AAV4MBD9_CAEEX</name>
<protein>
    <submittedName>
        <fullName evidence="1">Uncharacterized protein</fullName>
    </submittedName>
</protein>
<organism evidence="1 2">
    <name type="scientific">Caerostris extrusa</name>
    <name type="common">Bark spider</name>
    <name type="synonym">Caerostris bankana</name>
    <dbReference type="NCBI Taxonomy" id="172846"/>
    <lineage>
        <taxon>Eukaryota</taxon>
        <taxon>Metazoa</taxon>
        <taxon>Ecdysozoa</taxon>
        <taxon>Arthropoda</taxon>
        <taxon>Chelicerata</taxon>
        <taxon>Arachnida</taxon>
        <taxon>Araneae</taxon>
        <taxon>Araneomorphae</taxon>
        <taxon>Entelegynae</taxon>
        <taxon>Araneoidea</taxon>
        <taxon>Araneidae</taxon>
        <taxon>Caerostris</taxon>
    </lineage>
</organism>
<evidence type="ECO:0000313" key="1">
    <source>
        <dbReference type="EMBL" id="GIX69787.1"/>
    </source>
</evidence>
<sequence>MKSLGKDVVIRLFLIASSNLSTFLEFYGPDKITTVRYKKINYEVKKAHQTKQLDCKRLLTPMLSLHTYPKSWNDSTSVESLT</sequence>
<accession>A0AAV4MBD9</accession>